<name>A0A2K1Y2W5_POPTR</name>
<dbReference type="AlphaFoldDB" id="A0A2K1Y2W5"/>
<evidence type="ECO:0000313" key="1">
    <source>
        <dbReference type="EMBL" id="PNT07378.1"/>
    </source>
</evidence>
<reference evidence="1 2" key="1">
    <citation type="journal article" date="2006" name="Science">
        <title>The genome of black cottonwood, Populus trichocarpa (Torr. &amp; Gray).</title>
        <authorList>
            <person name="Tuskan G.A."/>
            <person name="Difazio S."/>
            <person name="Jansson S."/>
            <person name="Bohlmann J."/>
            <person name="Grigoriev I."/>
            <person name="Hellsten U."/>
            <person name="Putnam N."/>
            <person name="Ralph S."/>
            <person name="Rombauts S."/>
            <person name="Salamov A."/>
            <person name="Schein J."/>
            <person name="Sterck L."/>
            <person name="Aerts A."/>
            <person name="Bhalerao R.R."/>
            <person name="Bhalerao R.P."/>
            <person name="Blaudez D."/>
            <person name="Boerjan W."/>
            <person name="Brun A."/>
            <person name="Brunner A."/>
            <person name="Busov V."/>
            <person name="Campbell M."/>
            <person name="Carlson J."/>
            <person name="Chalot M."/>
            <person name="Chapman J."/>
            <person name="Chen G.L."/>
            <person name="Cooper D."/>
            <person name="Coutinho P.M."/>
            <person name="Couturier J."/>
            <person name="Covert S."/>
            <person name="Cronk Q."/>
            <person name="Cunningham R."/>
            <person name="Davis J."/>
            <person name="Degroeve S."/>
            <person name="Dejardin A."/>
            <person name="Depamphilis C."/>
            <person name="Detter J."/>
            <person name="Dirks B."/>
            <person name="Dubchak I."/>
            <person name="Duplessis S."/>
            <person name="Ehlting J."/>
            <person name="Ellis B."/>
            <person name="Gendler K."/>
            <person name="Goodstein D."/>
            <person name="Gribskov M."/>
            <person name="Grimwood J."/>
            <person name="Groover A."/>
            <person name="Gunter L."/>
            <person name="Hamberger B."/>
            <person name="Heinze B."/>
            <person name="Helariutta Y."/>
            <person name="Henrissat B."/>
            <person name="Holligan D."/>
            <person name="Holt R."/>
            <person name="Huang W."/>
            <person name="Islam-Faridi N."/>
            <person name="Jones S."/>
            <person name="Jones-Rhoades M."/>
            <person name="Jorgensen R."/>
            <person name="Joshi C."/>
            <person name="Kangasjarvi J."/>
            <person name="Karlsson J."/>
            <person name="Kelleher C."/>
            <person name="Kirkpatrick R."/>
            <person name="Kirst M."/>
            <person name="Kohler A."/>
            <person name="Kalluri U."/>
            <person name="Larimer F."/>
            <person name="Leebens-Mack J."/>
            <person name="Leple J.C."/>
            <person name="Locascio P."/>
            <person name="Lou Y."/>
            <person name="Lucas S."/>
            <person name="Martin F."/>
            <person name="Montanini B."/>
            <person name="Napoli C."/>
            <person name="Nelson D.R."/>
            <person name="Nelson C."/>
            <person name="Nieminen K."/>
            <person name="Nilsson O."/>
            <person name="Pereda V."/>
            <person name="Peter G."/>
            <person name="Philippe R."/>
            <person name="Pilate G."/>
            <person name="Poliakov A."/>
            <person name="Razumovskaya J."/>
            <person name="Richardson P."/>
            <person name="Rinaldi C."/>
            <person name="Ritland K."/>
            <person name="Rouze P."/>
            <person name="Ryaboy D."/>
            <person name="Schmutz J."/>
            <person name="Schrader J."/>
            <person name="Segerman B."/>
            <person name="Shin H."/>
            <person name="Siddiqui A."/>
            <person name="Sterky F."/>
            <person name="Terry A."/>
            <person name="Tsai C.J."/>
            <person name="Uberbacher E."/>
            <person name="Unneberg P."/>
            <person name="Vahala J."/>
            <person name="Wall K."/>
            <person name="Wessler S."/>
            <person name="Yang G."/>
            <person name="Yin T."/>
            <person name="Douglas C."/>
            <person name="Marra M."/>
            <person name="Sandberg G."/>
            <person name="Van de Peer Y."/>
            <person name="Rokhsar D."/>
        </authorList>
    </citation>
    <scope>NUCLEOTIDE SEQUENCE [LARGE SCALE GENOMIC DNA]</scope>
    <source>
        <strain evidence="2">cv. Nisqually</strain>
    </source>
</reference>
<organism evidence="1 2">
    <name type="scientific">Populus trichocarpa</name>
    <name type="common">Western balsam poplar</name>
    <name type="synonym">Populus balsamifera subsp. trichocarpa</name>
    <dbReference type="NCBI Taxonomy" id="3694"/>
    <lineage>
        <taxon>Eukaryota</taxon>
        <taxon>Viridiplantae</taxon>
        <taxon>Streptophyta</taxon>
        <taxon>Embryophyta</taxon>
        <taxon>Tracheophyta</taxon>
        <taxon>Spermatophyta</taxon>
        <taxon>Magnoliopsida</taxon>
        <taxon>eudicotyledons</taxon>
        <taxon>Gunneridae</taxon>
        <taxon>Pentapetalae</taxon>
        <taxon>rosids</taxon>
        <taxon>fabids</taxon>
        <taxon>Malpighiales</taxon>
        <taxon>Salicaceae</taxon>
        <taxon>Saliceae</taxon>
        <taxon>Populus</taxon>
    </lineage>
</organism>
<dbReference type="InParanoid" id="A0A2K1Y2W5"/>
<dbReference type="Proteomes" id="UP000006729">
    <property type="component" value="Chromosome 13"/>
</dbReference>
<protein>
    <submittedName>
        <fullName evidence="1">Uncharacterized protein</fullName>
    </submittedName>
</protein>
<accession>A0A2K1Y2W5</accession>
<proteinExistence type="predicted"/>
<gene>
    <name evidence="1" type="ORF">POPTR_013G082300</name>
</gene>
<evidence type="ECO:0000313" key="2">
    <source>
        <dbReference type="Proteomes" id="UP000006729"/>
    </source>
</evidence>
<sequence>MREKFVLCYEGWNPVKLAHLQSQITPWRWPEGEELRPGGVHLFKIFQETLCRGSCSG</sequence>
<keyword evidence="2" id="KW-1185">Reference proteome</keyword>
<dbReference type="EMBL" id="CM009302">
    <property type="protein sequence ID" value="PNT07378.1"/>
    <property type="molecule type" value="Genomic_DNA"/>
</dbReference>